<dbReference type="AlphaFoldDB" id="A0A6G8RZM2"/>
<evidence type="ECO:0000256" key="1">
    <source>
        <dbReference type="SAM" id="Coils"/>
    </source>
</evidence>
<evidence type="ECO:0000256" key="2">
    <source>
        <dbReference type="SAM" id="Phobius"/>
    </source>
</evidence>
<organism evidence="3 4">
    <name type="scientific">Acinetobacter shaoyimingii</name>
    <dbReference type="NCBI Taxonomy" id="2715164"/>
    <lineage>
        <taxon>Bacteria</taxon>
        <taxon>Pseudomonadati</taxon>
        <taxon>Pseudomonadota</taxon>
        <taxon>Gammaproteobacteria</taxon>
        <taxon>Moraxellales</taxon>
        <taxon>Moraxellaceae</taxon>
        <taxon>Acinetobacter</taxon>
    </lineage>
</organism>
<accession>A0A6G8RZM2</accession>
<dbReference type="EMBL" id="CP049801">
    <property type="protein sequence ID" value="QIO07347.1"/>
    <property type="molecule type" value="Genomic_DNA"/>
</dbReference>
<dbReference type="Proteomes" id="UP000502297">
    <property type="component" value="Chromosome"/>
</dbReference>
<keyword evidence="2" id="KW-0472">Membrane</keyword>
<feature type="coiled-coil region" evidence="1">
    <location>
        <begin position="58"/>
        <end position="87"/>
    </location>
</feature>
<reference evidence="3 4" key="1">
    <citation type="submission" date="2020-03" db="EMBL/GenBank/DDBJ databases">
        <authorList>
            <person name="Zhu W."/>
        </authorList>
    </citation>
    <scope>NUCLEOTIDE SEQUENCE [LARGE SCALE GENOMIC DNA]</scope>
    <source>
        <strain evidence="3 4">323-1</strain>
    </source>
</reference>
<gene>
    <name evidence="3" type="ORF">G8E00_16065</name>
</gene>
<keyword evidence="2" id="KW-1133">Transmembrane helix</keyword>
<keyword evidence="1" id="KW-0175">Coiled coil</keyword>
<name>A0A6G8RZM2_9GAMM</name>
<proteinExistence type="predicted"/>
<sequence>MIKIILGVFITVLVLVSTIVVLYWRDINYDPDTQDMLIFFGLVPFAISLLLLMPFFIKQWYQENKIKKQKELERQNNQQDEQTIEEKPEEIRWLNLNVFSAHSYSALGEDQAIWEGLKNFQSPELDQKLQNGYGLPILSYRIADLDDLITDIDSDEWDNQSGLSQRQARISALMKYQLQQHAETLWMISQHLKNSALFYDTQLAHEYRMHPAWIDPNAQVDDSYDQPRTVHQVSKLNRLNVHLILAEDQLHTSDESLALEKLTEFFNEIGILPQMFHVEFHYWGKETAYKKWFDLLEHIQKMDHQISLVIAVDSEIDQDTVDEKTWMSDQYIPAEFVGSCIVANTTLQVDQLSPQKTIKIALNDHQLFNTLEQLNSKELPQYQNEDPFVIQLDDPADIKVIKRLEKNFEQTNIEQHHYLFIKQSVGQTEHLAKIFGFMIAMHAPDEVLSLVYSCDQPRTQCVIQPFSEPETVLEQASA</sequence>
<keyword evidence="4" id="KW-1185">Reference proteome</keyword>
<dbReference type="KEGG" id="asha:G8E00_16065"/>
<feature type="transmembrane region" description="Helical" evidence="2">
    <location>
        <begin position="36"/>
        <end position="57"/>
    </location>
</feature>
<keyword evidence="2" id="KW-0812">Transmembrane</keyword>
<evidence type="ECO:0000313" key="3">
    <source>
        <dbReference type="EMBL" id="QIO07347.1"/>
    </source>
</evidence>
<dbReference type="RefSeq" id="WP_166226289.1">
    <property type="nucleotide sequence ID" value="NZ_CP049801.1"/>
</dbReference>
<evidence type="ECO:0000313" key="4">
    <source>
        <dbReference type="Proteomes" id="UP000502297"/>
    </source>
</evidence>
<protein>
    <submittedName>
        <fullName evidence="3">Uncharacterized protein</fullName>
    </submittedName>
</protein>
<feature type="transmembrane region" description="Helical" evidence="2">
    <location>
        <begin position="5"/>
        <end position="24"/>
    </location>
</feature>